<dbReference type="Gene3D" id="1.25.40.10">
    <property type="entry name" value="Tetratricopeptide repeat domain"/>
    <property type="match status" value="1"/>
</dbReference>
<comment type="caution">
    <text evidence="2">The sequence shown here is derived from an EMBL/GenBank/DDBJ whole genome shotgun (WGS) entry which is preliminary data.</text>
</comment>
<evidence type="ECO:0000313" key="2">
    <source>
        <dbReference type="EMBL" id="MDR7278718.1"/>
    </source>
</evidence>
<dbReference type="Gene3D" id="3.90.550.10">
    <property type="entry name" value="Spore Coat Polysaccharide Biosynthesis Protein SpsA, Chain A"/>
    <property type="match status" value="2"/>
</dbReference>
<dbReference type="RefSeq" id="WP_310371809.1">
    <property type="nucleotide sequence ID" value="NZ_JAVDYB010000001.1"/>
</dbReference>
<dbReference type="InterPro" id="IPR029044">
    <property type="entry name" value="Nucleotide-diphossugar_trans"/>
</dbReference>
<organism evidence="2 3">
    <name type="scientific">Catenuloplanes atrovinosus</name>
    <dbReference type="NCBI Taxonomy" id="137266"/>
    <lineage>
        <taxon>Bacteria</taxon>
        <taxon>Bacillati</taxon>
        <taxon>Actinomycetota</taxon>
        <taxon>Actinomycetes</taxon>
        <taxon>Micromonosporales</taxon>
        <taxon>Micromonosporaceae</taxon>
        <taxon>Catenuloplanes</taxon>
    </lineage>
</organism>
<dbReference type="Proteomes" id="UP001183643">
    <property type="component" value="Unassembled WGS sequence"/>
</dbReference>
<dbReference type="EMBL" id="JAVDYB010000001">
    <property type="protein sequence ID" value="MDR7278718.1"/>
    <property type="molecule type" value="Genomic_DNA"/>
</dbReference>
<sequence length="710" mass="76339">MSSGALDVVVTGGGTPAELKATLEALRPALGVRDEVVCAVPPGRADLSRVVAALPWVREVPGGRAEAVAATAHDLLLLVDGDMMLPRHWLDAVREALDDGTVVAAGPRCIGSIGPQRAELDPPAGVRELRDLARDWRERHRGRRYDVDRLGPVCVALRRSALLAAGGPTPDLPYERLRDLGRIVLVDDALVAHAGSAACGLRVATESPLLLSASMIVRDEARGIGAAVDAITPFVDEVVVYDTGSLDDTVAVARAHGARVIEGFWDEHFGDARNRAIAHCTGRWVLWVDADEIAVGDPAVLRRRLSGPGPAAYRLRQVNEYANGTQVVVFPRLFQRDAVRLAGRLHEQVVDRITGGPAGGPEIGDVELRHAGYQFATFVTKDKAERNRRLALRAVEDRVMAADALVNLARAEYSAGNLEASVDAARRGLDADGRRPVRIKLLTTLIRASTALSRVDDALRALDELRTLASKQVTVDHMELLVRYAEGDDERVVALARAVPELAEDDGAVLVARSQLASYEIHSLIRLGRTAEAADRLRSELRAGRIPMPVVGMADTMRQAGSDAAELAAHVPPSGLRAMIHEMGQAPVSIAEPLADGLWHRFPDDRTVLAFAAWLGPRMPVLRALEWSSRLRRAGHDAQCPLLGVARNPDRTARDRSLAAAVAFETFHDPGAMPLLSTALDEIPPDEETAVLDELRLIAPGIAAAVEPAT</sequence>
<name>A0AAE3YUQ2_9ACTN</name>
<reference evidence="2" key="1">
    <citation type="submission" date="2023-07" db="EMBL/GenBank/DDBJ databases">
        <title>Sequencing the genomes of 1000 actinobacteria strains.</title>
        <authorList>
            <person name="Klenk H.-P."/>
        </authorList>
    </citation>
    <scope>NUCLEOTIDE SEQUENCE</scope>
    <source>
        <strain evidence="2">DSM 44707</strain>
    </source>
</reference>
<dbReference type="CDD" id="cd02511">
    <property type="entry name" value="Beta4Glucosyltransferase"/>
    <property type="match status" value="1"/>
</dbReference>
<dbReference type="AlphaFoldDB" id="A0AAE3YUQ2"/>
<evidence type="ECO:0000313" key="3">
    <source>
        <dbReference type="Proteomes" id="UP001183643"/>
    </source>
</evidence>
<keyword evidence="3" id="KW-1185">Reference proteome</keyword>
<dbReference type="PANTHER" id="PTHR43630">
    <property type="entry name" value="POLY-BETA-1,6-N-ACETYL-D-GLUCOSAMINE SYNTHASE"/>
    <property type="match status" value="1"/>
</dbReference>
<evidence type="ECO:0000259" key="1">
    <source>
        <dbReference type="Pfam" id="PF00535"/>
    </source>
</evidence>
<proteinExistence type="predicted"/>
<dbReference type="InterPro" id="IPR011990">
    <property type="entry name" value="TPR-like_helical_dom_sf"/>
</dbReference>
<dbReference type="SUPFAM" id="SSF48452">
    <property type="entry name" value="TPR-like"/>
    <property type="match status" value="1"/>
</dbReference>
<feature type="domain" description="Glycosyltransferase 2-like" evidence="1">
    <location>
        <begin position="226"/>
        <end position="293"/>
    </location>
</feature>
<dbReference type="SUPFAM" id="SSF53448">
    <property type="entry name" value="Nucleotide-diphospho-sugar transferases"/>
    <property type="match status" value="2"/>
</dbReference>
<protein>
    <submittedName>
        <fullName evidence="2">Tetratricopeptide (TPR) repeat protein</fullName>
    </submittedName>
</protein>
<dbReference type="InterPro" id="IPR001173">
    <property type="entry name" value="Glyco_trans_2-like"/>
</dbReference>
<dbReference type="PANTHER" id="PTHR43630:SF2">
    <property type="entry name" value="GLYCOSYLTRANSFERASE"/>
    <property type="match status" value="1"/>
</dbReference>
<gene>
    <name evidence="2" type="ORF">J2S41_005496</name>
</gene>
<accession>A0AAE3YUQ2</accession>
<dbReference type="Pfam" id="PF00535">
    <property type="entry name" value="Glycos_transf_2"/>
    <property type="match status" value="1"/>
</dbReference>